<evidence type="ECO:0000313" key="2">
    <source>
        <dbReference type="EMBL" id="TXL75676.1"/>
    </source>
</evidence>
<protein>
    <submittedName>
        <fullName evidence="2">Methyltransferase domain-containing protein</fullName>
    </submittedName>
</protein>
<dbReference type="Pfam" id="PF13489">
    <property type="entry name" value="Methyltransf_23"/>
    <property type="match status" value="1"/>
</dbReference>
<dbReference type="Proteomes" id="UP000321638">
    <property type="component" value="Unassembled WGS sequence"/>
</dbReference>
<feature type="region of interest" description="Disordered" evidence="1">
    <location>
        <begin position="20"/>
        <end position="42"/>
    </location>
</feature>
<gene>
    <name evidence="2" type="ORF">FHP25_13570</name>
</gene>
<organism evidence="2 3">
    <name type="scientific">Vineibacter terrae</name>
    <dbReference type="NCBI Taxonomy" id="2586908"/>
    <lineage>
        <taxon>Bacteria</taxon>
        <taxon>Pseudomonadati</taxon>
        <taxon>Pseudomonadota</taxon>
        <taxon>Alphaproteobacteria</taxon>
        <taxon>Hyphomicrobiales</taxon>
        <taxon>Vineibacter</taxon>
    </lineage>
</organism>
<keyword evidence="2" id="KW-0489">Methyltransferase</keyword>
<keyword evidence="2" id="KW-0808">Transferase</keyword>
<dbReference type="GO" id="GO:0032259">
    <property type="term" value="P:methylation"/>
    <property type="evidence" value="ECO:0007669"/>
    <property type="project" value="UniProtKB-KW"/>
</dbReference>
<dbReference type="GO" id="GO:0008168">
    <property type="term" value="F:methyltransferase activity"/>
    <property type="evidence" value="ECO:0007669"/>
    <property type="project" value="UniProtKB-KW"/>
</dbReference>
<dbReference type="OrthoDB" id="210346at2"/>
<dbReference type="RefSeq" id="WP_147847478.1">
    <property type="nucleotide sequence ID" value="NZ_VDUZ01000013.1"/>
</dbReference>
<comment type="caution">
    <text evidence="2">The sequence shown here is derived from an EMBL/GenBank/DDBJ whole genome shotgun (WGS) entry which is preliminary data.</text>
</comment>
<accession>A0A5C8PN32</accession>
<proteinExistence type="predicted"/>
<evidence type="ECO:0000256" key="1">
    <source>
        <dbReference type="SAM" id="MobiDB-lite"/>
    </source>
</evidence>
<sequence>MVQTWASFISRSAAWAVRRAKRRTEHGTHQDSGTTNEDEDPAFWATHPHDDLAKRCAALHAESRRAYQERLDAEIRGARAGMAAVFVHGTGIEVGAGTRPWPVPQGVTILYGDIRNDAELQRYFDKAGSPSVDRTIDAQTYAGVADESCDFVLSAHVIEHLFDPLGSIAAAMRTLKPNGVHLIAAPDMRFTFDCKRPETTVEHILRDFEDGGESTRLQAYEEHCRFVHPTWSPPIPEHQIPATARQICEGGMDVHVHAWTYDGFAAMLAAGAGLIGFRVEAGMTVVNESIFALRKMKDQAAS</sequence>
<dbReference type="InterPro" id="IPR029063">
    <property type="entry name" value="SAM-dependent_MTases_sf"/>
</dbReference>
<dbReference type="Gene3D" id="3.40.50.150">
    <property type="entry name" value="Vaccinia Virus protein VP39"/>
    <property type="match status" value="1"/>
</dbReference>
<name>A0A5C8PN32_9HYPH</name>
<reference evidence="2 3" key="1">
    <citation type="submission" date="2019-06" db="EMBL/GenBank/DDBJ databases">
        <title>New taxonomy in bacterial strain CC-CFT640, isolated from vineyard.</title>
        <authorList>
            <person name="Lin S.-Y."/>
            <person name="Tsai C.-F."/>
            <person name="Young C.-C."/>
        </authorList>
    </citation>
    <scope>NUCLEOTIDE SEQUENCE [LARGE SCALE GENOMIC DNA]</scope>
    <source>
        <strain evidence="2 3">CC-CFT640</strain>
    </source>
</reference>
<dbReference type="AlphaFoldDB" id="A0A5C8PN32"/>
<keyword evidence="3" id="KW-1185">Reference proteome</keyword>
<dbReference type="EMBL" id="VDUZ01000013">
    <property type="protein sequence ID" value="TXL75676.1"/>
    <property type="molecule type" value="Genomic_DNA"/>
</dbReference>
<dbReference type="SUPFAM" id="SSF53335">
    <property type="entry name" value="S-adenosyl-L-methionine-dependent methyltransferases"/>
    <property type="match status" value="1"/>
</dbReference>
<evidence type="ECO:0000313" key="3">
    <source>
        <dbReference type="Proteomes" id="UP000321638"/>
    </source>
</evidence>